<sequence>MVNHQMLREASWSESQTTPPNSSSSSGYSSKDSGDLESDYVIPRQGPVIEIFDDFINMQRDYWRNCLIGVLVDDNTVKAPRLQKIIHRVW</sequence>
<comment type="caution">
    <text evidence="2">The sequence shown here is derived from an EMBL/GenBank/DDBJ whole genome shotgun (WGS) entry which is preliminary data.</text>
</comment>
<name>A0A834WFX2_9FABA</name>
<keyword evidence="3" id="KW-1185">Reference proteome</keyword>
<organism evidence="2 3">
    <name type="scientific">Senna tora</name>
    <dbReference type="NCBI Taxonomy" id="362788"/>
    <lineage>
        <taxon>Eukaryota</taxon>
        <taxon>Viridiplantae</taxon>
        <taxon>Streptophyta</taxon>
        <taxon>Embryophyta</taxon>
        <taxon>Tracheophyta</taxon>
        <taxon>Spermatophyta</taxon>
        <taxon>Magnoliopsida</taxon>
        <taxon>eudicotyledons</taxon>
        <taxon>Gunneridae</taxon>
        <taxon>Pentapetalae</taxon>
        <taxon>rosids</taxon>
        <taxon>fabids</taxon>
        <taxon>Fabales</taxon>
        <taxon>Fabaceae</taxon>
        <taxon>Caesalpinioideae</taxon>
        <taxon>Cassia clade</taxon>
        <taxon>Senna</taxon>
    </lineage>
</organism>
<proteinExistence type="predicted"/>
<accession>A0A834WFX2</accession>
<reference evidence="2" key="1">
    <citation type="submission" date="2020-09" db="EMBL/GenBank/DDBJ databases">
        <title>Genome-Enabled Discovery of Anthraquinone Biosynthesis in Senna tora.</title>
        <authorList>
            <person name="Kang S.-H."/>
            <person name="Pandey R.P."/>
            <person name="Lee C.-M."/>
            <person name="Sim J.-S."/>
            <person name="Jeong J.-T."/>
            <person name="Choi B.-S."/>
            <person name="Jung M."/>
            <person name="Ginzburg D."/>
            <person name="Zhao K."/>
            <person name="Won S.Y."/>
            <person name="Oh T.-J."/>
            <person name="Yu Y."/>
            <person name="Kim N.-H."/>
            <person name="Lee O.R."/>
            <person name="Lee T.-H."/>
            <person name="Bashyal P."/>
            <person name="Kim T.-S."/>
            <person name="Lee W.-H."/>
            <person name="Kawkins C."/>
            <person name="Kim C.-K."/>
            <person name="Kim J.S."/>
            <person name="Ahn B.O."/>
            <person name="Rhee S.Y."/>
            <person name="Sohng J.K."/>
        </authorList>
    </citation>
    <scope>NUCLEOTIDE SEQUENCE</scope>
    <source>
        <tissue evidence="2">Leaf</tissue>
    </source>
</reference>
<dbReference type="Proteomes" id="UP000634136">
    <property type="component" value="Unassembled WGS sequence"/>
</dbReference>
<feature type="region of interest" description="Disordered" evidence="1">
    <location>
        <begin position="1"/>
        <end position="39"/>
    </location>
</feature>
<dbReference type="AlphaFoldDB" id="A0A834WFX2"/>
<evidence type="ECO:0000256" key="1">
    <source>
        <dbReference type="SAM" id="MobiDB-lite"/>
    </source>
</evidence>
<protein>
    <submittedName>
        <fullName evidence="2">Uncharacterized protein</fullName>
    </submittedName>
</protein>
<feature type="compositionally biased region" description="Low complexity" evidence="1">
    <location>
        <begin position="13"/>
        <end position="31"/>
    </location>
</feature>
<evidence type="ECO:0000313" key="3">
    <source>
        <dbReference type="Proteomes" id="UP000634136"/>
    </source>
</evidence>
<dbReference type="EMBL" id="JAAIUW010000008">
    <property type="protein sequence ID" value="KAF7821257.1"/>
    <property type="molecule type" value="Genomic_DNA"/>
</dbReference>
<evidence type="ECO:0000313" key="2">
    <source>
        <dbReference type="EMBL" id="KAF7821257.1"/>
    </source>
</evidence>
<gene>
    <name evidence="2" type="ORF">G2W53_026712</name>
</gene>